<evidence type="ECO:0000313" key="1">
    <source>
        <dbReference type="EMBL" id="CAB4122335.1"/>
    </source>
</evidence>
<name>A0A6J5KLM9_9CAUD</name>
<organism evidence="1">
    <name type="scientific">uncultured Caudovirales phage</name>
    <dbReference type="NCBI Taxonomy" id="2100421"/>
    <lineage>
        <taxon>Viruses</taxon>
        <taxon>Duplodnaviria</taxon>
        <taxon>Heunggongvirae</taxon>
        <taxon>Uroviricota</taxon>
        <taxon>Caudoviricetes</taxon>
        <taxon>Peduoviridae</taxon>
        <taxon>Maltschvirus</taxon>
        <taxon>Maltschvirus maltsch</taxon>
    </lineage>
</organism>
<protein>
    <submittedName>
        <fullName evidence="1">Uncharacterized protein</fullName>
    </submittedName>
</protein>
<proteinExistence type="predicted"/>
<dbReference type="Pfam" id="PF20121">
    <property type="entry name" value="DUF6511"/>
    <property type="match status" value="1"/>
</dbReference>
<sequence length="65" mass="7122">MIDPKKHEVQALSVACQSGGEYVESLGKTDLAIFTGEEWATLIEVAVTAFQDHLRTAYANEPPPF</sequence>
<gene>
    <name evidence="1" type="ORF">UFOVP31_13</name>
</gene>
<accession>A0A6J5KLM9</accession>
<dbReference type="EMBL" id="LR796161">
    <property type="protein sequence ID" value="CAB4122335.1"/>
    <property type="molecule type" value="Genomic_DNA"/>
</dbReference>
<dbReference type="InterPro" id="IPR045422">
    <property type="entry name" value="DUF6511"/>
</dbReference>
<reference evidence="1" key="1">
    <citation type="submission" date="2020-04" db="EMBL/GenBank/DDBJ databases">
        <authorList>
            <person name="Chiriac C."/>
            <person name="Salcher M."/>
            <person name="Ghai R."/>
            <person name="Kavagutti S V."/>
        </authorList>
    </citation>
    <scope>NUCLEOTIDE SEQUENCE</scope>
</reference>